<reference evidence="1 2" key="1">
    <citation type="submission" date="2014-11" db="EMBL/GenBank/DDBJ databases">
        <authorList>
            <person name="Zhu J."/>
            <person name="Qi W."/>
            <person name="Song R."/>
        </authorList>
    </citation>
    <scope>NUCLEOTIDE SEQUENCE [LARGE SCALE GENOMIC DNA]</scope>
</reference>
<name>A0A0G4GWV0_VITBC</name>
<keyword evidence="2" id="KW-1185">Reference proteome</keyword>
<evidence type="ECO:0000313" key="2">
    <source>
        <dbReference type="Proteomes" id="UP000041254"/>
    </source>
</evidence>
<gene>
    <name evidence="1" type="ORF">Vbra_3406</name>
</gene>
<dbReference type="EMBL" id="CDMY01000855">
    <property type="protein sequence ID" value="CEM35471.1"/>
    <property type="molecule type" value="Genomic_DNA"/>
</dbReference>
<organism evidence="1 2">
    <name type="scientific">Vitrella brassicaformis (strain CCMP3155)</name>
    <dbReference type="NCBI Taxonomy" id="1169540"/>
    <lineage>
        <taxon>Eukaryota</taxon>
        <taxon>Sar</taxon>
        <taxon>Alveolata</taxon>
        <taxon>Colpodellida</taxon>
        <taxon>Vitrellaceae</taxon>
        <taxon>Vitrella</taxon>
    </lineage>
</organism>
<dbReference type="InParanoid" id="A0A0G4GWV0"/>
<accession>A0A0G4GWV0</accession>
<sequence>MAARRHLSDLTSDLDDICAYEAQRQRAVSALIRRIRAHPYRTRFVLPLHASEPTPPRLRTRELPRYPHILDDPRVVAAFVQQIR</sequence>
<evidence type="ECO:0000313" key="1">
    <source>
        <dbReference type="EMBL" id="CEM35471.1"/>
    </source>
</evidence>
<dbReference type="VEuPathDB" id="CryptoDB:Vbra_3406"/>
<dbReference type="Proteomes" id="UP000041254">
    <property type="component" value="Unassembled WGS sequence"/>
</dbReference>
<proteinExistence type="predicted"/>
<protein>
    <submittedName>
        <fullName evidence="1">Uncharacterized protein</fullName>
    </submittedName>
</protein>
<dbReference type="AlphaFoldDB" id="A0A0G4GWV0"/>